<protein>
    <recommendedName>
        <fullName evidence="5">HMG box domain-containing protein</fullName>
    </recommendedName>
</protein>
<keyword evidence="1 2" id="KW-0238">DNA-binding</keyword>
<feature type="domain" description="HMG box" evidence="5">
    <location>
        <begin position="173"/>
        <end position="238"/>
    </location>
</feature>
<evidence type="ECO:0000259" key="5">
    <source>
        <dbReference type="PROSITE" id="PS50118"/>
    </source>
</evidence>
<feature type="compositionally biased region" description="Low complexity" evidence="4">
    <location>
        <begin position="49"/>
        <end position="59"/>
    </location>
</feature>
<dbReference type="SUPFAM" id="SSF47095">
    <property type="entry name" value="HMG-box"/>
    <property type="match status" value="2"/>
</dbReference>
<gene>
    <name evidence="6" type="ORF">RDB_LOCUS104557</name>
</gene>
<proteinExistence type="predicted"/>
<dbReference type="PROSITE" id="PS50118">
    <property type="entry name" value="HMG_BOX_2"/>
    <property type="match status" value="2"/>
</dbReference>
<dbReference type="AlphaFoldDB" id="A0A8H3AYR4"/>
<dbReference type="CDD" id="cd00084">
    <property type="entry name" value="HMG-box_SF"/>
    <property type="match status" value="1"/>
</dbReference>
<sequence length="364" mass="41038">MFSNRILLMRPALYAHTSPQIRAFSLTRVALEPTRKAAPPPPPPPPPAKGSKTATTTKATDTKTVKVPTPTTKKAAAPVPAAPATKPRLTPKEREARDKAKEKERLAKAKEKEKEKVRKAKELERERDKKQKDKLREAEKKEKEKLREAAKKEKEKIKAEAAKIMERPYPPPPRAPKTAYFMFTTDPTVKRDRGESVVEDASLASRAWKALSEAEREAYKKKAEQARAEWKEEIAKWVDSLNLAQLTAARSNREPGTRDDSAMNTLPKRPGNAYALFLADMTSRQDFRDKIDALVKKEGFTDDRDAVKKKITLFGRTSGEIWRSMSEKEKAVYATKATEAKKQWDKDFGHLIAAQKEEIAAALP</sequence>
<feature type="DNA-binding region" description="HMG box" evidence="2">
    <location>
        <begin position="173"/>
        <end position="238"/>
    </location>
</feature>
<feature type="region of interest" description="Disordered" evidence="4">
    <location>
        <begin position="32"/>
        <end position="154"/>
    </location>
</feature>
<dbReference type="InterPro" id="IPR009071">
    <property type="entry name" value="HMG_box_dom"/>
</dbReference>
<feature type="compositionally biased region" description="Basic and acidic residues" evidence="4">
    <location>
        <begin position="90"/>
        <end position="154"/>
    </location>
</feature>
<feature type="domain" description="HMG box" evidence="5">
    <location>
        <begin position="267"/>
        <end position="352"/>
    </location>
</feature>
<keyword evidence="2" id="KW-0539">Nucleus</keyword>
<dbReference type="Gene3D" id="1.10.30.10">
    <property type="entry name" value="High mobility group box domain"/>
    <property type="match status" value="2"/>
</dbReference>
<dbReference type="InterPro" id="IPR036910">
    <property type="entry name" value="HMG_box_dom_sf"/>
</dbReference>
<dbReference type="PANTHER" id="PTHR48112:SF22">
    <property type="entry name" value="MITOCHONDRIAL TRANSCRIPTION FACTOR A, ISOFORM B"/>
    <property type="match status" value="1"/>
</dbReference>
<evidence type="ECO:0000313" key="7">
    <source>
        <dbReference type="Proteomes" id="UP000663841"/>
    </source>
</evidence>
<feature type="coiled-coil region" evidence="3">
    <location>
        <begin position="209"/>
        <end position="240"/>
    </location>
</feature>
<dbReference type="PANTHER" id="PTHR48112">
    <property type="entry name" value="HIGH MOBILITY GROUP PROTEIN DSP1"/>
    <property type="match status" value="1"/>
</dbReference>
<dbReference type="GO" id="GO:0005634">
    <property type="term" value="C:nucleus"/>
    <property type="evidence" value="ECO:0007669"/>
    <property type="project" value="UniProtKB-UniRule"/>
</dbReference>
<organism evidence="6 7">
    <name type="scientific">Rhizoctonia solani</name>
    <dbReference type="NCBI Taxonomy" id="456999"/>
    <lineage>
        <taxon>Eukaryota</taxon>
        <taxon>Fungi</taxon>
        <taxon>Dikarya</taxon>
        <taxon>Basidiomycota</taxon>
        <taxon>Agaricomycotina</taxon>
        <taxon>Agaricomycetes</taxon>
        <taxon>Cantharellales</taxon>
        <taxon>Ceratobasidiaceae</taxon>
        <taxon>Rhizoctonia</taxon>
    </lineage>
</organism>
<feature type="DNA-binding region" description="HMG box" evidence="2">
    <location>
        <begin position="267"/>
        <end position="352"/>
    </location>
</feature>
<feature type="compositionally biased region" description="Pro residues" evidence="4">
    <location>
        <begin position="38"/>
        <end position="48"/>
    </location>
</feature>
<dbReference type="EMBL" id="CAJMWW010000102">
    <property type="protein sequence ID" value="CAE6443444.1"/>
    <property type="molecule type" value="Genomic_DNA"/>
</dbReference>
<evidence type="ECO:0000313" key="6">
    <source>
        <dbReference type="EMBL" id="CAE6443444.1"/>
    </source>
</evidence>
<accession>A0A8H3AYR4</accession>
<name>A0A8H3AYR4_9AGAM</name>
<evidence type="ECO:0000256" key="4">
    <source>
        <dbReference type="SAM" id="MobiDB-lite"/>
    </source>
</evidence>
<keyword evidence="3" id="KW-0175">Coiled coil</keyword>
<evidence type="ECO:0000256" key="2">
    <source>
        <dbReference type="PROSITE-ProRule" id="PRU00267"/>
    </source>
</evidence>
<evidence type="ECO:0000256" key="1">
    <source>
        <dbReference type="ARBA" id="ARBA00023125"/>
    </source>
</evidence>
<dbReference type="Proteomes" id="UP000663841">
    <property type="component" value="Unassembled WGS sequence"/>
</dbReference>
<comment type="caution">
    <text evidence="6">The sequence shown here is derived from an EMBL/GenBank/DDBJ whole genome shotgun (WGS) entry which is preliminary data.</text>
</comment>
<evidence type="ECO:0000256" key="3">
    <source>
        <dbReference type="SAM" id="Coils"/>
    </source>
</evidence>
<dbReference type="InterPro" id="IPR050342">
    <property type="entry name" value="HMGB"/>
</dbReference>
<reference evidence="6" key="1">
    <citation type="submission" date="2021-01" db="EMBL/GenBank/DDBJ databases">
        <authorList>
            <person name="Kaushik A."/>
        </authorList>
    </citation>
    <scope>NUCLEOTIDE SEQUENCE</scope>
    <source>
        <strain evidence="6">AG3-T5</strain>
    </source>
</reference>
<feature type="compositionally biased region" description="Low complexity" evidence="4">
    <location>
        <begin position="65"/>
        <end position="87"/>
    </location>
</feature>
<dbReference type="SMART" id="SM00398">
    <property type="entry name" value="HMG"/>
    <property type="match status" value="2"/>
</dbReference>
<dbReference type="GO" id="GO:0003677">
    <property type="term" value="F:DNA binding"/>
    <property type="evidence" value="ECO:0007669"/>
    <property type="project" value="UniProtKB-UniRule"/>
</dbReference>
<dbReference type="Pfam" id="PF09011">
    <property type="entry name" value="HMG_box_2"/>
    <property type="match status" value="2"/>
</dbReference>